<name>A0A4S4BHV2_9BACL</name>
<proteinExistence type="predicted"/>
<sequence length="235" mass="24545">MWRWIGWAAKLAASAVLLSFLCIWTTGYIVNSYLQTVVKQLDIPLDVQPFALSGVWGTLWGADKPDAQEAEATGEPPPDQPVFGDDGAIDSGGTLGEASASPGAESSAEEAEAGADGGTANEEAGETGNGSETSVDTPKTGEAIPVFGNEAGGDESAGVGGLESVLSDEDRQRLISLVVSKLDSEQLRQLSSYLEGGVDASELPQLQALLKEALSEQEYEQMMAIIQGQNTPEEP</sequence>
<accession>A0A4S4BHV2</accession>
<dbReference type="OrthoDB" id="2662662at2"/>
<protein>
    <recommendedName>
        <fullName evidence="4">Spore coat protein</fullName>
    </recommendedName>
</protein>
<reference evidence="2 3" key="1">
    <citation type="submission" date="2019-04" db="EMBL/GenBank/DDBJ databases">
        <title>Cohnella sp. nov. isolated from preserved vegetables.</title>
        <authorList>
            <person name="Lin S.-Y."/>
            <person name="Hung M.-H."/>
            <person name="Young C.-C."/>
        </authorList>
    </citation>
    <scope>NUCLEOTIDE SEQUENCE [LARGE SCALE GENOMIC DNA]</scope>
    <source>
        <strain evidence="2 3">CC-MHH1044</strain>
    </source>
</reference>
<keyword evidence="3" id="KW-1185">Reference proteome</keyword>
<evidence type="ECO:0000313" key="2">
    <source>
        <dbReference type="EMBL" id="THF73529.1"/>
    </source>
</evidence>
<evidence type="ECO:0000313" key="3">
    <source>
        <dbReference type="Proteomes" id="UP000310636"/>
    </source>
</evidence>
<evidence type="ECO:0008006" key="4">
    <source>
        <dbReference type="Google" id="ProtNLM"/>
    </source>
</evidence>
<gene>
    <name evidence="2" type="ORF">E6C55_29010</name>
</gene>
<evidence type="ECO:0000256" key="1">
    <source>
        <dbReference type="SAM" id="MobiDB-lite"/>
    </source>
</evidence>
<dbReference type="RefSeq" id="WP_136373331.1">
    <property type="nucleotide sequence ID" value="NZ_SSOB01000054.1"/>
</dbReference>
<feature type="region of interest" description="Disordered" evidence="1">
    <location>
        <begin position="67"/>
        <end position="161"/>
    </location>
</feature>
<comment type="caution">
    <text evidence="2">The sequence shown here is derived from an EMBL/GenBank/DDBJ whole genome shotgun (WGS) entry which is preliminary data.</text>
</comment>
<organism evidence="2 3">
    <name type="scientific">Cohnella fermenti</name>
    <dbReference type="NCBI Taxonomy" id="2565925"/>
    <lineage>
        <taxon>Bacteria</taxon>
        <taxon>Bacillati</taxon>
        <taxon>Bacillota</taxon>
        <taxon>Bacilli</taxon>
        <taxon>Bacillales</taxon>
        <taxon>Paenibacillaceae</taxon>
        <taxon>Cohnella</taxon>
    </lineage>
</organism>
<dbReference type="EMBL" id="SSOB01000054">
    <property type="protein sequence ID" value="THF73529.1"/>
    <property type="molecule type" value="Genomic_DNA"/>
</dbReference>
<dbReference type="Proteomes" id="UP000310636">
    <property type="component" value="Unassembled WGS sequence"/>
</dbReference>
<dbReference type="AlphaFoldDB" id="A0A4S4BHV2"/>
<feature type="compositionally biased region" description="Low complexity" evidence="1">
    <location>
        <begin position="96"/>
        <end position="106"/>
    </location>
</feature>